<dbReference type="PRINTS" id="PR00598">
    <property type="entry name" value="HTHMARR"/>
</dbReference>
<accession>A0A2H1FFD6</accession>
<dbReference type="InterPro" id="IPR036390">
    <property type="entry name" value="WH_DNA-bd_sf"/>
</dbReference>
<dbReference type="Gene3D" id="1.10.10.10">
    <property type="entry name" value="Winged helix-like DNA-binding domain superfamily/Winged helix DNA-binding domain"/>
    <property type="match status" value="1"/>
</dbReference>
<dbReference type="Pfam" id="PF01047">
    <property type="entry name" value="MarR"/>
    <property type="match status" value="1"/>
</dbReference>
<organism evidence="5 6">
    <name type="scientific">Candidatus Nitrosotalea okcheonensis</name>
    <dbReference type="NCBI Taxonomy" id="1903276"/>
    <lineage>
        <taxon>Archaea</taxon>
        <taxon>Nitrososphaerota</taxon>
        <taxon>Nitrososphaeria</taxon>
        <taxon>Nitrosotaleales</taxon>
        <taxon>Nitrosotaleaceae</taxon>
        <taxon>Nitrosotalea</taxon>
    </lineage>
</organism>
<evidence type="ECO:0000259" key="4">
    <source>
        <dbReference type="PROSITE" id="PS50995"/>
    </source>
</evidence>
<keyword evidence="2" id="KW-0238">DNA-binding</keyword>
<dbReference type="PANTHER" id="PTHR42756:SF1">
    <property type="entry name" value="TRANSCRIPTIONAL REPRESSOR OF EMRAB OPERON"/>
    <property type="match status" value="1"/>
</dbReference>
<name>A0A2H1FFD6_9ARCH</name>
<proteinExistence type="predicted"/>
<dbReference type="PROSITE" id="PS50995">
    <property type="entry name" value="HTH_MARR_2"/>
    <property type="match status" value="1"/>
</dbReference>
<reference evidence="6" key="1">
    <citation type="submission" date="2017-03" db="EMBL/GenBank/DDBJ databases">
        <authorList>
            <person name="Herbold C."/>
        </authorList>
    </citation>
    <scope>NUCLEOTIDE SEQUENCE [LARGE SCALE GENOMIC DNA]</scope>
</reference>
<evidence type="ECO:0000256" key="3">
    <source>
        <dbReference type="ARBA" id="ARBA00023163"/>
    </source>
</evidence>
<dbReference type="EMBL" id="LT841358">
    <property type="protein sequence ID" value="SMH71489.1"/>
    <property type="molecule type" value="Genomic_DNA"/>
</dbReference>
<feature type="domain" description="HTH marR-type" evidence="4">
    <location>
        <begin position="36"/>
        <end position="169"/>
    </location>
</feature>
<keyword evidence="1" id="KW-0805">Transcription regulation</keyword>
<evidence type="ECO:0000313" key="6">
    <source>
        <dbReference type="Proteomes" id="UP000230607"/>
    </source>
</evidence>
<dbReference type="PANTHER" id="PTHR42756">
    <property type="entry name" value="TRANSCRIPTIONAL REGULATOR, MARR"/>
    <property type="match status" value="1"/>
</dbReference>
<dbReference type="GO" id="GO:0003700">
    <property type="term" value="F:DNA-binding transcription factor activity"/>
    <property type="evidence" value="ECO:0007669"/>
    <property type="project" value="InterPro"/>
</dbReference>
<dbReference type="SMART" id="SM00347">
    <property type="entry name" value="HTH_MARR"/>
    <property type="match status" value="1"/>
</dbReference>
<dbReference type="AlphaFoldDB" id="A0A2H1FFD6"/>
<dbReference type="InterPro" id="IPR000835">
    <property type="entry name" value="HTH_MarR-typ"/>
</dbReference>
<evidence type="ECO:0000256" key="1">
    <source>
        <dbReference type="ARBA" id="ARBA00023015"/>
    </source>
</evidence>
<keyword evidence="3" id="KW-0804">Transcription</keyword>
<dbReference type="Proteomes" id="UP000230607">
    <property type="component" value="Chromosome 1"/>
</dbReference>
<gene>
    <name evidence="5" type="ORF">NCS_11301</name>
</gene>
<sequence>MIGVGKLVFMHCLLEQGYIIIRKLMVRNQMKRFDYENSVGFIVYSASKMMQKAFDLELRNKTGINLTQSKVIFALYMQSGPTQREIADRIGIESPTLVPIIDKLEADGYVKRKPDAKDRRIKRIYVTHKTDSLWDSMQECVTQIKKISTKDLSEQEIKSALGTVKKITENLTVYLGDSTLPSLKKTRD</sequence>
<protein>
    <recommendedName>
        <fullName evidence="4">HTH marR-type domain-containing protein</fullName>
    </recommendedName>
</protein>
<dbReference type="InterPro" id="IPR036388">
    <property type="entry name" value="WH-like_DNA-bd_sf"/>
</dbReference>
<keyword evidence="6" id="KW-1185">Reference proteome</keyword>
<dbReference type="GO" id="GO:0003677">
    <property type="term" value="F:DNA binding"/>
    <property type="evidence" value="ECO:0007669"/>
    <property type="project" value="UniProtKB-KW"/>
</dbReference>
<dbReference type="SUPFAM" id="SSF46785">
    <property type="entry name" value="Winged helix' DNA-binding domain"/>
    <property type="match status" value="1"/>
</dbReference>
<evidence type="ECO:0000256" key="2">
    <source>
        <dbReference type="ARBA" id="ARBA00023125"/>
    </source>
</evidence>
<evidence type="ECO:0000313" key="5">
    <source>
        <dbReference type="EMBL" id="SMH71489.1"/>
    </source>
</evidence>